<sequence length="146" mass="16950">MSLFDPFNNIPIQQYDPTILYSDLLCLFHHRKQLFMQVRNHECQMVMDQAEDLVYKGEERGGFQIIVKDIEDLGFSLFYMGWIERLEDQILEGAVQVQDGVSMVQVLACDQNCSHCCHFAIVWLVCCLTIPANESNAKEQLILIFR</sequence>
<organism evidence="1 2">
    <name type="scientific">Halteria grandinella</name>
    <dbReference type="NCBI Taxonomy" id="5974"/>
    <lineage>
        <taxon>Eukaryota</taxon>
        <taxon>Sar</taxon>
        <taxon>Alveolata</taxon>
        <taxon>Ciliophora</taxon>
        <taxon>Intramacronucleata</taxon>
        <taxon>Spirotrichea</taxon>
        <taxon>Stichotrichia</taxon>
        <taxon>Sporadotrichida</taxon>
        <taxon>Halteriidae</taxon>
        <taxon>Halteria</taxon>
    </lineage>
</organism>
<evidence type="ECO:0000313" key="2">
    <source>
        <dbReference type="Proteomes" id="UP000785679"/>
    </source>
</evidence>
<dbReference type="EMBL" id="RRYP01008865">
    <property type="protein sequence ID" value="TNV79476.1"/>
    <property type="molecule type" value="Genomic_DNA"/>
</dbReference>
<evidence type="ECO:0000313" key="1">
    <source>
        <dbReference type="EMBL" id="TNV79476.1"/>
    </source>
</evidence>
<proteinExistence type="predicted"/>
<comment type="caution">
    <text evidence="1">The sequence shown here is derived from an EMBL/GenBank/DDBJ whole genome shotgun (WGS) entry which is preliminary data.</text>
</comment>
<protein>
    <submittedName>
        <fullName evidence="1">Uncharacterized protein</fullName>
    </submittedName>
</protein>
<keyword evidence="2" id="KW-1185">Reference proteome</keyword>
<accession>A0A8J8T2U4</accession>
<gene>
    <name evidence="1" type="ORF">FGO68_gene11565</name>
</gene>
<reference evidence="1" key="1">
    <citation type="submission" date="2019-06" db="EMBL/GenBank/DDBJ databases">
        <authorList>
            <person name="Zheng W."/>
        </authorList>
    </citation>
    <scope>NUCLEOTIDE SEQUENCE</scope>
    <source>
        <strain evidence="1">QDHG01</strain>
    </source>
</reference>
<dbReference type="AlphaFoldDB" id="A0A8J8T2U4"/>
<dbReference type="Proteomes" id="UP000785679">
    <property type="component" value="Unassembled WGS sequence"/>
</dbReference>
<name>A0A8J8T2U4_HALGN</name>